<evidence type="ECO:0000313" key="2">
    <source>
        <dbReference type="EMBL" id="SCC81611.1"/>
    </source>
</evidence>
<dbReference type="AlphaFoldDB" id="A0A0P7Y4I8"/>
<accession>A0A0P7Y4I8</accession>
<organism evidence="1 3">
    <name type="scientific">Saliniramus fredricksonii</name>
    <dbReference type="NCBI Taxonomy" id="1653334"/>
    <lineage>
        <taxon>Bacteria</taxon>
        <taxon>Pseudomonadati</taxon>
        <taxon>Pseudomonadota</taxon>
        <taxon>Alphaproteobacteria</taxon>
        <taxon>Hyphomicrobiales</taxon>
        <taxon>Salinarimonadaceae</taxon>
        <taxon>Saliniramus</taxon>
    </lineage>
</organism>
<comment type="caution">
    <text evidence="1">The sequence shown here is derived from an EMBL/GenBank/DDBJ whole genome shotgun (WGS) entry which is preliminary data.</text>
</comment>
<dbReference type="GO" id="GO:0016791">
    <property type="term" value="F:phosphatase activity"/>
    <property type="evidence" value="ECO:0007669"/>
    <property type="project" value="TreeGrafter"/>
</dbReference>
<dbReference type="OrthoDB" id="148966at2"/>
<dbReference type="PATRIC" id="fig|1653334.4.peg.1100"/>
<dbReference type="STRING" id="1653334.GA0071312_2564"/>
<dbReference type="Proteomes" id="UP000050497">
    <property type="component" value="Unassembled WGS sequence"/>
</dbReference>
<reference evidence="1 3" key="1">
    <citation type="submission" date="2015-09" db="EMBL/GenBank/DDBJ databases">
        <title>Identification and resolution of microdiversity through metagenomic sequencing of parallel consortia.</title>
        <authorList>
            <person name="Nelson W.C."/>
            <person name="Romine M.F."/>
            <person name="Lindemann S.R."/>
        </authorList>
    </citation>
    <scope>NUCLEOTIDE SEQUENCE [LARGE SCALE GENOMIC DNA]</scope>
    <source>
        <strain evidence="1">HL-109</strain>
    </source>
</reference>
<dbReference type="PANTHER" id="PTHR19288">
    <property type="entry name" value="4-NITROPHENYLPHOSPHATASE-RELATED"/>
    <property type="match status" value="1"/>
</dbReference>
<dbReference type="Gene3D" id="3.40.50.1000">
    <property type="entry name" value="HAD superfamily/HAD-like"/>
    <property type="match status" value="2"/>
</dbReference>
<keyword evidence="4" id="KW-1185">Reference proteome</keyword>
<protein>
    <submittedName>
        <fullName evidence="2">4-nitrophenyl phosphatase</fullName>
    </submittedName>
    <submittedName>
        <fullName evidence="1">NagD protein</fullName>
    </submittedName>
</protein>
<dbReference type="EMBL" id="FMBM01000002">
    <property type="protein sequence ID" value="SCC81611.1"/>
    <property type="molecule type" value="Genomic_DNA"/>
</dbReference>
<dbReference type="InterPro" id="IPR023214">
    <property type="entry name" value="HAD_sf"/>
</dbReference>
<dbReference type="RefSeq" id="WP_074445278.1">
    <property type="nucleotide sequence ID" value="NZ_FMBM01000002.1"/>
</dbReference>
<reference evidence="2 4" key="2">
    <citation type="submission" date="2016-08" db="EMBL/GenBank/DDBJ databases">
        <authorList>
            <person name="Varghese N."/>
            <person name="Submissions Spin"/>
        </authorList>
    </citation>
    <scope>NUCLEOTIDE SEQUENCE [LARGE SCALE GENOMIC DNA]</scope>
    <source>
        <strain evidence="2 4">HL-109</strain>
    </source>
</reference>
<proteinExistence type="predicted"/>
<dbReference type="SUPFAM" id="SSF56784">
    <property type="entry name" value="HAD-like"/>
    <property type="match status" value="1"/>
</dbReference>
<evidence type="ECO:0000313" key="4">
    <source>
        <dbReference type="Proteomes" id="UP000182800"/>
    </source>
</evidence>
<evidence type="ECO:0000313" key="3">
    <source>
        <dbReference type="Proteomes" id="UP000050497"/>
    </source>
</evidence>
<gene>
    <name evidence="1" type="primary">nagD</name>
    <name evidence="2" type="ORF">GA0071312_2564</name>
    <name evidence="1" type="ORF">HLUCCO17_16100</name>
</gene>
<dbReference type="Pfam" id="PF00702">
    <property type="entry name" value="Hydrolase"/>
    <property type="match status" value="1"/>
</dbReference>
<name>A0A0P7Y4I8_9HYPH</name>
<sequence length="259" mass="27161">MKRPHDDFPDTSRIATAKAILCDLDGCLICGDRVLPGIPAFIAQHRDRLWIVSNNSTDTPESLSLRLERLGIAVSAQRIILAGAETLRRLAHVEPAPAIALHAAPVMAAFAEGIGLRLTNANPDTVVLCRDTGMTYASLARALRQLQAGARLVVANPDTCHPSAEGDAVPETGALLAAIHAVLPDHPFESLGKPAPTLFDIALARAGLRASEAVMIGDNDATDGHGARALGIPFILVDPARGAAAIMERAATATERTSC</sequence>
<dbReference type="EMBL" id="LJSX01000034">
    <property type="protein sequence ID" value="KPQ09132.1"/>
    <property type="molecule type" value="Genomic_DNA"/>
</dbReference>
<dbReference type="InterPro" id="IPR036412">
    <property type="entry name" value="HAD-like_sf"/>
</dbReference>
<dbReference type="PANTHER" id="PTHR19288:SF46">
    <property type="entry name" value="HALOACID DEHALOGENASE-LIKE HYDROLASE DOMAIN-CONTAINING PROTEIN 2"/>
    <property type="match status" value="1"/>
</dbReference>
<evidence type="ECO:0000313" key="1">
    <source>
        <dbReference type="EMBL" id="KPQ09132.1"/>
    </source>
</evidence>
<dbReference type="GO" id="GO:0005737">
    <property type="term" value="C:cytoplasm"/>
    <property type="evidence" value="ECO:0007669"/>
    <property type="project" value="TreeGrafter"/>
</dbReference>
<dbReference type="Proteomes" id="UP000182800">
    <property type="component" value="Unassembled WGS sequence"/>
</dbReference>